<proteinExistence type="inferred from homology"/>
<dbReference type="Proteomes" id="UP000593758">
    <property type="component" value="Chromosome"/>
</dbReference>
<dbReference type="RefSeq" id="WP_193495281.1">
    <property type="nucleotide sequence ID" value="NZ_CP063169.1"/>
</dbReference>
<accession>A0A7M1SQ60</accession>
<dbReference type="EMBL" id="CP063169">
    <property type="protein sequence ID" value="QOR69144.1"/>
    <property type="molecule type" value="Genomic_DNA"/>
</dbReference>
<sequence>MTTDSVNLNSAYERLESIRTAVSARVLASFEETVAAHEVIGPEIQPLIAVARSLLPGGKRLRAGFTAAGWCAFGGQFDAEEVVAAGAGVELFQAAALVHDDIIDDSHTRRGIEAAHLQLARLHQHHHLTGDGPRFGRAGAILLGDLLLVAAVREFDRALDGLGGNARGSASRIVTEMMAGVTLGQYLDIYAQSAQEVEDPAVVLDRAERVLRAKSARYSVEQPLCLGAAMAGGEAEDIRRCAAIGVPIGEAFQLRDDLLGVFGDPDVTGKPAADDLREGKRTVLVAIALERAVPEDATRLRAALGDAALSGQQVHALRSIITGTGAPAVVESMIRTRTDVGLGALEDAQLAPEAVAMVRTLAAAAVARSS</sequence>
<evidence type="ECO:0000313" key="8">
    <source>
        <dbReference type="Proteomes" id="UP000593758"/>
    </source>
</evidence>
<dbReference type="Pfam" id="PF00348">
    <property type="entry name" value="polyprenyl_synt"/>
    <property type="match status" value="1"/>
</dbReference>
<evidence type="ECO:0000256" key="1">
    <source>
        <dbReference type="ARBA" id="ARBA00001946"/>
    </source>
</evidence>
<reference evidence="7 8" key="1">
    <citation type="submission" date="2020-10" db="EMBL/GenBank/DDBJ databases">
        <title>Haloactinobacterium sp. RN3S43, a bacterium isolated from saline soil.</title>
        <authorList>
            <person name="Sun J.-Q."/>
        </authorList>
    </citation>
    <scope>NUCLEOTIDE SEQUENCE [LARGE SCALE GENOMIC DNA]</scope>
    <source>
        <strain evidence="7 8">RN3S43</strain>
    </source>
</reference>
<dbReference type="CDD" id="cd00685">
    <property type="entry name" value="Trans_IPPS_HT"/>
    <property type="match status" value="1"/>
</dbReference>
<keyword evidence="3 6" id="KW-0808">Transferase</keyword>
<keyword evidence="5" id="KW-0460">Magnesium</keyword>
<evidence type="ECO:0000256" key="4">
    <source>
        <dbReference type="ARBA" id="ARBA00022723"/>
    </source>
</evidence>
<comment type="similarity">
    <text evidence="2 6">Belongs to the FPP/GGPP synthase family.</text>
</comment>
<dbReference type="PANTHER" id="PTHR12001:SF85">
    <property type="entry name" value="SHORT CHAIN ISOPRENYL DIPHOSPHATE SYNTHASE"/>
    <property type="match status" value="1"/>
</dbReference>
<keyword evidence="8" id="KW-1185">Reference proteome</keyword>
<dbReference type="SUPFAM" id="SSF48576">
    <property type="entry name" value="Terpenoid synthases"/>
    <property type="match status" value="1"/>
</dbReference>
<dbReference type="PROSITE" id="PS00444">
    <property type="entry name" value="POLYPRENYL_SYNTHASE_2"/>
    <property type="match status" value="1"/>
</dbReference>
<dbReference type="InterPro" id="IPR000092">
    <property type="entry name" value="Polyprenyl_synt"/>
</dbReference>
<gene>
    <name evidence="7" type="ORF">IM660_10405</name>
</gene>
<dbReference type="KEGG" id="halt:IM660_10405"/>
<evidence type="ECO:0000256" key="5">
    <source>
        <dbReference type="ARBA" id="ARBA00022842"/>
    </source>
</evidence>
<dbReference type="InterPro" id="IPR008949">
    <property type="entry name" value="Isoprenoid_synthase_dom_sf"/>
</dbReference>
<dbReference type="GO" id="GO:0008299">
    <property type="term" value="P:isoprenoid biosynthetic process"/>
    <property type="evidence" value="ECO:0007669"/>
    <property type="project" value="InterPro"/>
</dbReference>
<keyword evidence="4" id="KW-0479">Metal-binding</keyword>
<evidence type="ECO:0000256" key="3">
    <source>
        <dbReference type="ARBA" id="ARBA00022679"/>
    </source>
</evidence>
<organism evidence="7 8">
    <name type="scientific">Ruania alkalisoli</name>
    <dbReference type="NCBI Taxonomy" id="2779775"/>
    <lineage>
        <taxon>Bacteria</taxon>
        <taxon>Bacillati</taxon>
        <taxon>Actinomycetota</taxon>
        <taxon>Actinomycetes</taxon>
        <taxon>Micrococcales</taxon>
        <taxon>Ruaniaceae</taxon>
        <taxon>Ruania</taxon>
    </lineage>
</organism>
<evidence type="ECO:0000313" key="7">
    <source>
        <dbReference type="EMBL" id="QOR69144.1"/>
    </source>
</evidence>
<evidence type="ECO:0000256" key="2">
    <source>
        <dbReference type="ARBA" id="ARBA00006706"/>
    </source>
</evidence>
<comment type="cofactor">
    <cofactor evidence="1">
        <name>Mg(2+)</name>
        <dbReference type="ChEBI" id="CHEBI:18420"/>
    </cofactor>
</comment>
<name>A0A7M1SQ60_9MICO</name>
<dbReference type="PROSITE" id="PS00723">
    <property type="entry name" value="POLYPRENYL_SYNTHASE_1"/>
    <property type="match status" value="1"/>
</dbReference>
<dbReference type="SFLD" id="SFLDS00005">
    <property type="entry name" value="Isoprenoid_Synthase_Type_I"/>
    <property type="match status" value="1"/>
</dbReference>
<dbReference type="GO" id="GO:0046872">
    <property type="term" value="F:metal ion binding"/>
    <property type="evidence" value="ECO:0007669"/>
    <property type="project" value="UniProtKB-KW"/>
</dbReference>
<dbReference type="AlphaFoldDB" id="A0A7M1SQ60"/>
<dbReference type="InterPro" id="IPR033749">
    <property type="entry name" value="Polyprenyl_synt_CS"/>
</dbReference>
<evidence type="ECO:0000256" key="6">
    <source>
        <dbReference type="RuleBase" id="RU004466"/>
    </source>
</evidence>
<protein>
    <submittedName>
        <fullName evidence="7">Polyprenyl synthetase family protein</fullName>
    </submittedName>
</protein>
<dbReference type="PANTHER" id="PTHR12001">
    <property type="entry name" value="GERANYLGERANYL PYROPHOSPHATE SYNTHASE"/>
    <property type="match status" value="1"/>
</dbReference>
<dbReference type="GO" id="GO:0004659">
    <property type="term" value="F:prenyltransferase activity"/>
    <property type="evidence" value="ECO:0007669"/>
    <property type="project" value="InterPro"/>
</dbReference>
<dbReference type="Gene3D" id="1.10.600.10">
    <property type="entry name" value="Farnesyl Diphosphate Synthase"/>
    <property type="match status" value="1"/>
</dbReference>